<evidence type="ECO:0000313" key="3">
    <source>
        <dbReference type="Proteomes" id="UP000314294"/>
    </source>
</evidence>
<evidence type="ECO:0000313" key="2">
    <source>
        <dbReference type="EMBL" id="TNN40352.1"/>
    </source>
</evidence>
<protein>
    <submittedName>
        <fullName evidence="2">Uncharacterized protein</fullName>
    </submittedName>
</protein>
<organism evidence="2 3">
    <name type="scientific">Liparis tanakae</name>
    <name type="common">Tanaka's snailfish</name>
    <dbReference type="NCBI Taxonomy" id="230148"/>
    <lineage>
        <taxon>Eukaryota</taxon>
        <taxon>Metazoa</taxon>
        <taxon>Chordata</taxon>
        <taxon>Craniata</taxon>
        <taxon>Vertebrata</taxon>
        <taxon>Euteleostomi</taxon>
        <taxon>Actinopterygii</taxon>
        <taxon>Neopterygii</taxon>
        <taxon>Teleostei</taxon>
        <taxon>Neoteleostei</taxon>
        <taxon>Acanthomorphata</taxon>
        <taxon>Eupercaria</taxon>
        <taxon>Perciformes</taxon>
        <taxon>Cottioidei</taxon>
        <taxon>Cottales</taxon>
        <taxon>Liparidae</taxon>
        <taxon>Liparis</taxon>
    </lineage>
</organism>
<evidence type="ECO:0000256" key="1">
    <source>
        <dbReference type="SAM" id="MobiDB-lite"/>
    </source>
</evidence>
<dbReference type="Proteomes" id="UP000314294">
    <property type="component" value="Unassembled WGS sequence"/>
</dbReference>
<dbReference type="AlphaFoldDB" id="A0A4Z2FJA1"/>
<accession>A0A4Z2FJA1</accession>
<comment type="caution">
    <text evidence="2">The sequence shown here is derived from an EMBL/GenBank/DDBJ whole genome shotgun (WGS) entry which is preliminary data.</text>
</comment>
<feature type="region of interest" description="Disordered" evidence="1">
    <location>
        <begin position="316"/>
        <end position="339"/>
    </location>
</feature>
<name>A0A4Z2FJA1_9TELE</name>
<dbReference type="EMBL" id="SRLO01001197">
    <property type="protein sequence ID" value="TNN40352.1"/>
    <property type="molecule type" value="Genomic_DNA"/>
</dbReference>
<gene>
    <name evidence="2" type="ORF">EYF80_049489</name>
</gene>
<proteinExistence type="predicted"/>
<sequence length="374" mass="40430">MSSLHLLGSSVAAYPCTWTAAVHQTDSGASPFVSRPARGASRSALVVGVAGEAELGEHEVGEAERHDAVDLRQPVEAVGPLEEVFGAMPHPLVPAAGLLLQVAEVHGFDEDPGGFLDAAGRALPQVERHGEVDGDVVAVLRFVHQRVDRSGLVLEELQVAAVEEGSADQHHGVSAGRGSRQEKLEAAVAVHASRRRHVFPWDEPDNLVGKLLRDQRRQLMSVRSCLEQNLTGRLLPNVVPDDDDLVKMRHCLVVVQELEQNVCAVERLNDDGEPLLLLLLLLLFLCAAPCRTLLSGRCPAQRSLALAAPLGLRRGQQSRQGGADQQQQQDGPKQSRLAGPLNLPRRLLLSIRSGILKPLMAASSGYYWHNLSIM</sequence>
<keyword evidence="3" id="KW-1185">Reference proteome</keyword>
<reference evidence="2 3" key="1">
    <citation type="submission" date="2019-03" db="EMBL/GenBank/DDBJ databases">
        <title>First draft genome of Liparis tanakae, snailfish: a comprehensive survey of snailfish specific genes.</title>
        <authorList>
            <person name="Kim W."/>
            <person name="Song I."/>
            <person name="Jeong J.-H."/>
            <person name="Kim D."/>
            <person name="Kim S."/>
            <person name="Ryu S."/>
            <person name="Song J.Y."/>
            <person name="Lee S.K."/>
        </authorList>
    </citation>
    <scope>NUCLEOTIDE SEQUENCE [LARGE SCALE GENOMIC DNA]</scope>
    <source>
        <tissue evidence="2">Muscle</tissue>
    </source>
</reference>